<name>A0A9W5TVY1_9BACI</name>
<evidence type="ECO:0000313" key="3">
    <source>
        <dbReference type="Proteomes" id="UP000621492"/>
    </source>
</evidence>
<evidence type="ECO:0000313" key="2">
    <source>
        <dbReference type="EMBL" id="GGB35475.1"/>
    </source>
</evidence>
<protein>
    <submittedName>
        <fullName evidence="2">Uncharacterized protein</fullName>
    </submittedName>
</protein>
<keyword evidence="1" id="KW-0812">Transmembrane</keyword>
<proteinExistence type="predicted"/>
<evidence type="ECO:0000256" key="1">
    <source>
        <dbReference type="SAM" id="Phobius"/>
    </source>
</evidence>
<keyword evidence="1" id="KW-1133">Transmembrane helix</keyword>
<dbReference type="EMBL" id="BMJD01000005">
    <property type="protein sequence ID" value="GGB35475.1"/>
    <property type="molecule type" value="Genomic_DNA"/>
</dbReference>
<dbReference type="Proteomes" id="UP000621492">
    <property type="component" value="Unassembled WGS sequence"/>
</dbReference>
<accession>A0A9W5TVY1</accession>
<dbReference type="AlphaFoldDB" id="A0A9W5TVY1"/>
<comment type="caution">
    <text evidence="2">The sequence shown here is derived from an EMBL/GenBank/DDBJ whole genome shotgun (WGS) entry which is preliminary data.</text>
</comment>
<keyword evidence="1" id="KW-0472">Membrane</keyword>
<gene>
    <name evidence="2" type="ORF">GCM10011409_11170</name>
</gene>
<feature type="transmembrane region" description="Helical" evidence="1">
    <location>
        <begin position="20"/>
        <end position="38"/>
    </location>
</feature>
<reference evidence="2" key="2">
    <citation type="submission" date="2020-09" db="EMBL/GenBank/DDBJ databases">
        <authorList>
            <person name="Sun Q."/>
            <person name="Zhou Y."/>
        </authorList>
    </citation>
    <scope>NUCLEOTIDE SEQUENCE</scope>
    <source>
        <strain evidence="2">CGMCC 1.15454</strain>
    </source>
</reference>
<sequence length="59" mass="6337">MIILILDSKSEGGGDNMKKVLIALFLVLILGFGIIGYTQTISKPADTNDQNRASLTIQS</sequence>
<reference evidence="2" key="1">
    <citation type="journal article" date="2014" name="Int. J. Syst. Evol. Microbiol.">
        <title>Complete genome sequence of Corynebacterium casei LMG S-19264T (=DSM 44701T), isolated from a smear-ripened cheese.</title>
        <authorList>
            <consortium name="US DOE Joint Genome Institute (JGI-PGF)"/>
            <person name="Walter F."/>
            <person name="Albersmeier A."/>
            <person name="Kalinowski J."/>
            <person name="Ruckert C."/>
        </authorList>
    </citation>
    <scope>NUCLEOTIDE SEQUENCE</scope>
    <source>
        <strain evidence="2">CGMCC 1.15454</strain>
    </source>
</reference>
<dbReference type="RefSeq" id="WP_088052036.1">
    <property type="nucleotide sequence ID" value="NZ_BMJD01000005.1"/>
</dbReference>
<organism evidence="2 3">
    <name type="scientific">Lentibacillus populi</name>
    <dbReference type="NCBI Taxonomy" id="1827502"/>
    <lineage>
        <taxon>Bacteria</taxon>
        <taxon>Bacillati</taxon>
        <taxon>Bacillota</taxon>
        <taxon>Bacilli</taxon>
        <taxon>Bacillales</taxon>
        <taxon>Bacillaceae</taxon>
        <taxon>Lentibacillus</taxon>
    </lineage>
</organism>
<keyword evidence="3" id="KW-1185">Reference proteome</keyword>